<dbReference type="RefSeq" id="WP_047820547.1">
    <property type="nucleotide sequence ID" value="NZ_CP011770.1"/>
</dbReference>
<dbReference type="AlphaFoldDB" id="A0A0G3XHI4"/>
<name>A0A0G3XHI4_9SPHN</name>
<reference evidence="1 2" key="1">
    <citation type="submission" date="2015-06" db="EMBL/GenBank/DDBJ databases">
        <authorList>
            <person name="Zeng Y."/>
            <person name="Huang Y."/>
        </authorList>
    </citation>
    <scope>NUCLEOTIDE SEQUENCE [LARGE SCALE GENOMIC DNA]</scope>
    <source>
        <strain evidence="1 2">PQ-2</strain>
    </source>
</reference>
<organism evidence="1 2">
    <name type="scientific">Croceicoccus naphthovorans</name>
    <dbReference type="NCBI Taxonomy" id="1348774"/>
    <lineage>
        <taxon>Bacteria</taxon>
        <taxon>Pseudomonadati</taxon>
        <taxon>Pseudomonadota</taxon>
        <taxon>Alphaproteobacteria</taxon>
        <taxon>Sphingomonadales</taxon>
        <taxon>Erythrobacteraceae</taxon>
        <taxon>Croceicoccus</taxon>
    </lineage>
</organism>
<keyword evidence="2" id="KW-1185">Reference proteome</keyword>
<evidence type="ECO:0000313" key="2">
    <source>
        <dbReference type="Proteomes" id="UP000035287"/>
    </source>
</evidence>
<sequence length="106" mass="11448">MVSPVVMDAGPILPSRAAVQRQARELRALADRMLEFSGHGPTADLSLAMRQADRMRAVLQAPLVVAMPGDPSAEELIAWMRGREGLSWTRSAADAAIALDELRRVG</sequence>
<protein>
    <submittedName>
        <fullName evidence="1">Uncharacterized protein</fullName>
    </submittedName>
</protein>
<dbReference type="STRING" id="1348774.AB433_07490"/>
<dbReference type="Proteomes" id="UP000035287">
    <property type="component" value="Chromosome"/>
</dbReference>
<proteinExistence type="predicted"/>
<dbReference type="KEGG" id="cna:AB433_07490"/>
<dbReference type="EMBL" id="CP011770">
    <property type="protein sequence ID" value="AKM09863.1"/>
    <property type="molecule type" value="Genomic_DNA"/>
</dbReference>
<evidence type="ECO:0000313" key="1">
    <source>
        <dbReference type="EMBL" id="AKM09863.1"/>
    </source>
</evidence>
<gene>
    <name evidence="1" type="ORF">AB433_07490</name>
</gene>
<dbReference type="PATRIC" id="fig|1348774.3.peg.1569"/>
<accession>A0A0G3XHI4</accession>